<dbReference type="EMBL" id="BGPR01104839">
    <property type="protein sequence ID" value="GBM71060.1"/>
    <property type="molecule type" value="Genomic_DNA"/>
</dbReference>
<keyword evidence="2" id="KW-1185">Reference proteome</keyword>
<proteinExistence type="predicted"/>
<name>A0A4Y2I0H2_ARAVE</name>
<reference evidence="1 2" key="1">
    <citation type="journal article" date="2019" name="Sci. Rep.">
        <title>Orb-weaving spider Araneus ventricosus genome elucidates the spidroin gene catalogue.</title>
        <authorList>
            <person name="Kono N."/>
            <person name="Nakamura H."/>
            <person name="Ohtoshi R."/>
            <person name="Moran D.A.P."/>
            <person name="Shinohara A."/>
            <person name="Yoshida Y."/>
            <person name="Fujiwara M."/>
            <person name="Mori M."/>
            <person name="Tomita M."/>
            <person name="Arakawa K."/>
        </authorList>
    </citation>
    <scope>NUCLEOTIDE SEQUENCE [LARGE SCALE GENOMIC DNA]</scope>
</reference>
<protein>
    <submittedName>
        <fullName evidence="1">Uncharacterized protein</fullName>
    </submittedName>
</protein>
<accession>A0A4Y2I0H2</accession>
<comment type="caution">
    <text evidence="1">The sequence shown here is derived from an EMBL/GenBank/DDBJ whole genome shotgun (WGS) entry which is preliminary data.</text>
</comment>
<evidence type="ECO:0000313" key="1">
    <source>
        <dbReference type="EMBL" id="GBM71060.1"/>
    </source>
</evidence>
<dbReference type="OrthoDB" id="44841at2759"/>
<sequence>MVTRSSISRVDLLERKKLGNIEQSPTYQLIQEEELRKGKVQECGPPQEHVYNVLPGDGRCKSPIHQSESFKSIMHDLKGVSDF</sequence>
<organism evidence="1 2">
    <name type="scientific">Araneus ventricosus</name>
    <name type="common">Orbweaver spider</name>
    <name type="synonym">Epeira ventricosa</name>
    <dbReference type="NCBI Taxonomy" id="182803"/>
    <lineage>
        <taxon>Eukaryota</taxon>
        <taxon>Metazoa</taxon>
        <taxon>Ecdysozoa</taxon>
        <taxon>Arthropoda</taxon>
        <taxon>Chelicerata</taxon>
        <taxon>Arachnida</taxon>
        <taxon>Araneae</taxon>
        <taxon>Araneomorphae</taxon>
        <taxon>Entelegynae</taxon>
        <taxon>Araneoidea</taxon>
        <taxon>Araneidae</taxon>
        <taxon>Araneus</taxon>
    </lineage>
</organism>
<dbReference type="AlphaFoldDB" id="A0A4Y2I0H2"/>
<gene>
    <name evidence="1" type="ORF">AVEN_265316_1</name>
</gene>
<evidence type="ECO:0000313" key="2">
    <source>
        <dbReference type="Proteomes" id="UP000499080"/>
    </source>
</evidence>
<dbReference type="Proteomes" id="UP000499080">
    <property type="component" value="Unassembled WGS sequence"/>
</dbReference>